<dbReference type="HOGENOM" id="CLU_110795_0_0_1"/>
<evidence type="ECO:0000313" key="2">
    <source>
        <dbReference type="Proteomes" id="UP000019376"/>
    </source>
</evidence>
<sequence>MVFGACAKALSPRSAIHEDDLDRYDAFMSNLHDSQFLDMYLENSQVKIDVYVHPSNELTLSEHFAPSDVAHQYFAQEAQRAQEVLQSASAPEESVHESEAERKAKTCPRTNTVLEREASALDTRRSRCFQFCGSIRHCHRNTGCPHCYAVRQGCLWQKWCR</sequence>
<name>S7ZHK3_PENO1</name>
<dbReference type="eggNOG" id="ENOG502TAXH">
    <property type="taxonomic scope" value="Eukaryota"/>
</dbReference>
<dbReference type="Proteomes" id="UP000019376">
    <property type="component" value="Unassembled WGS sequence"/>
</dbReference>
<dbReference type="OrthoDB" id="3928438at2759"/>
<accession>S7ZHK3</accession>
<organism evidence="1 2">
    <name type="scientific">Penicillium oxalicum (strain 114-2 / CGMCC 5302)</name>
    <name type="common">Penicillium decumbens</name>
    <dbReference type="NCBI Taxonomy" id="933388"/>
    <lineage>
        <taxon>Eukaryota</taxon>
        <taxon>Fungi</taxon>
        <taxon>Dikarya</taxon>
        <taxon>Ascomycota</taxon>
        <taxon>Pezizomycotina</taxon>
        <taxon>Eurotiomycetes</taxon>
        <taxon>Eurotiomycetidae</taxon>
        <taxon>Eurotiales</taxon>
        <taxon>Aspergillaceae</taxon>
        <taxon>Penicillium</taxon>
    </lineage>
</organism>
<evidence type="ECO:0000313" key="1">
    <source>
        <dbReference type="EMBL" id="EPS30145.1"/>
    </source>
</evidence>
<keyword evidence="2" id="KW-1185">Reference proteome</keyword>
<reference evidence="1 2" key="1">
    <citation type="journal article" date="2013" name="PLoS ONE">
        <title>Genomic and secretomic analyses reveal unique features of the lignocellulolytic enzyme system of Penicillium decumbens.</title>
        <authorList>
            <person name="Liu G."/>
            <person name="Zhang L."/>
            <person name="Wei X."/>
            <person name="Zou G."/>
            <person name="Qin Y."/>
            <person name="Ma L."/>
            <person name="Li J."/>
            <person name="Zheng H."/>
            <person name="Wang S."/>
            <person name="Wang C."/>
            <person name="Xun L."/>
            <person name="Zhao G.-P."/>
            <person name="Zhou Z."/>
            <person name="Qu Y."/>
        </authorList>
    </citation>
    <scope>NUCLEOTIDE SEQUENCE [LARGE SCALE GENOMIC DNA]</scope>
    <source>
        <strain evidence="2">114-2 / CGMCC 5302</strain>
    </source>
</reference>
<protein>
    <submittedName>
        <fullName evidence="1">Uncharacterized protein</fullName>
    </submittedName>
</protein>
<gene>
    <name evidence="1" type="ORF">PDE_05095</name>
</gene>
<dbReference type="EMBL" id="KB644412">
    <property type="protein sequence ID" value="EPS30145.1"/>
    <property type="molecule type" value="Genomic_DNA"/>
</dbReference>
<proteinExistence type="predicted"/>
<dbReference type="AlphaFoldDB" id="S7ZHK3"/>
<dbReference type="PhylomeDB" id="S7ZHK3"/>